<keyword evidence="1" id="KW-0472">Membrane</keyword>
<evidence type="ECO:0000313" key="4">
    <source>
        <dbReference type="EMBL" id="AUD55144.1"/>
    </source>
</evidence>
<reference evidence="4" key="2">
    <citation type="journal article" date="2018" name="PLoS ONE">
        <title>Construction of an infectious horsepox virus vaccine from chemically synthesized DNA fragments.</title>
        <authorList>
            <person name="Noyce R.S."/>
            <person name="Lederman S."/>
            <person name="Evans D.H."/>
        </authorList>
    </citation>
    <scope>NUCLEOTIDE SEQUENCE [LARGE SCALE GENOMIC DNA]</scope>
    <source>
        <strain evidence="4">MNR</strain>
    </source>
</reference>
<sequence length="72" mass="8817">MFLTTFTKSYISLLLLFLSQYVIRYDHYSYSYSLFDGLIKKVLQKYFYSLSLFNGLIKILNLFLMFQLFRKR</sequence>
<dbReference type="Proteomes" id="UP000111173">
    <property type="component" value="Segment"/>
</dbReference>
<accession>Q0GNL8</accession>
<reference evidence="3" key="1">
    <citation type="journal article" date="2006" name="J. Virol.">
        <title>Genome of horsepox virus.</title>
        <authorList>
            <person name="Tulman E.R."/>
            <person name="Delhon G."/>
            <person name="Afonso C.L."/>
            <person name="Lu Z."/>
            <person name="Zsak L."/>
            <person name="Sandybaev N.T."/>
            <person name="Kerembekova U.Z."/>
            <person name="Zaitsev V.L."/>
            <person name="Kutish G.F."/>
            <person name="Rock D.L."/>
        </authorList>
    </citation>
    <scope>NUCLEOTIDE SEQUENCE [LARGE SCALE GENOMIC DNA]</scope>
    <source>
        <strain evidence="3">MNR-76</strain>
    </source>
</reference>
<evidence type="ECO:0000256" key="1">
    <source>
        <dbReference type="SAM" id="Phobius"/>
    </source>
</evidence>
<dbReference type="EMBL" id="DQ792504">
    <property type="protein sequence ID" value="ABH08088.1"/>
    <property type="molecule type" value="Genomic_DNA"/>
</dbReference>
<keyword evidence="1" id="KW-1133">Transmembrane helix</keyword>
<dbReference type="EMBL" id="KY349117">
    <property type="protein sequence ID" value="AUD55144.1"/>
    <property type="molecule type" value="Genomic_DNA"/>
</dbReference>
<organismHost>
    <name type="scientific">Bos taurus</name>
    <name type="common">Bovine</name>
    <dbReference type="NCBI Taxonomy" id="9913"/>
</organismHost>
<evidence type="ECO:0000313" key="3">
    <source>
        <dbReference type="EMBL" id="ABH08323.1"/>
    </source>
</evidence>
<proteinExistence type="predicted"/>
<keyword evidence="1" id="KW-0812">Transmembrane</keyword>
<organismHost>
    <name type="scientific">Equus caballus</name>
    <name type="common">Horse</name>
    <dbReference type="NCBI Taxonomy" id="9796"/>
</organismHost>
<organism evidence="3 5">
    <name type="scientific">Horsepox virus</name>
    <name type="common">HSPV</name>
    <dbReference type="NCBI Taxonomy" id="397342"/>
    <lineage>
        <taxon>Viruses</taxon>
        <taxon>Varidnaviria</taxon>
        <taxon>Bamfordvirae</taxon>
        <taxon>Nucleocytoviricota</taxon>
        <taxon>Pokkesviricetes</taxon>
        <taxon>Chitovirales</taxon>
        <taxon>Poxviridae</taxon>
        <taxon>Chordopoxvirinae</taxon>
        <taxon>Orthopoxvirus</taxon>
        <taxon>Vaccinia virus</taxon>
    </lineage>
</organism>
<evidence type="ECO:0000313" key="2">
    <source>
        <dbReference type="EMBL" id="ABH08088.1"/>
    </source>
</evidence>
<organismHost>
    <name type="scientific">Homo sapiens</name>
    <name type="common">Human</name>
    <dbReference type="NCBI Taxonomy" id="9606"/>
</organismHost>
<dbReference type="EMBL" id="DQ792504">
    <property type="protein sequence ID" value="ABH08323.1"/>
    <property type="molecule type" value="Genomic_DNA"/>
</dbReference>
<protein>
    <submittedName>
        <fullName evidence="2">HSPV001</fullName>
    </submittedName>
    <submittedName>
        <fullName evidence="3">HSPV207</fullName>
    </submittedName>
</protein>
<name>Q0GNL8_HSPV</name>
<feature type="transmembrane region" description="Helical" evidence="1">
    <location>
        <begin position="48"/>
        <end position="69"/>
    </location>
</feature>
<dbReference type="Proteomes" id="UP000315999">
    <property type="component" value="Segment"/>
</dbReference>
<dbReference type="EMBL" id="KY349117">
    <property type="protein sequence ID" value="AUD55379.1"/>
    <property type="molecule type" value="Genomic_DNA"/>
</dbReference>
<evidence type="ECO:0000313" key="5">
    <source>
        <dbReference type="Proteomes" id="UP000111173"/>
    </source>
</evidence>